<sequence>MKILQVAVKNFGCLQQKEFTLQDGLNIIYGTNESGKTTLHTFIKSMFFGMRRQRGRAARTDSYSRYEPWENSGYYGGSIRFACGGRKFRLDRGFQKERAGAALVCETDGEQLSIGDGDLKMLLGGISESIYDNTVSIGQLRAGTGQELAMELKNYMANCQDSGDGELNLERTFAILKKEKKELSGQLLNEQQEYQRRGEHLQEQILHQEEELKRLETNLEQNQAGMDRARENAEQGAAVGGMSAVWNIGMLLVAFGAGIALAFLEGWLRVVPVLLGLAAEGVLLYFRSRRMKTLRRMRRKEHQKKDSRARELERLGFIREHLLEEIAEKRTLLENLRSEQEEYYNEKPSYQGLPEKLKALDLAVSTIDRISGEMQGRIGNRLRKRTSEIFREITEGKYHQVLLDEDFRISVDTGERLIPLEQLSRGTMEQLYFSLRMAASEILCQEESLPLLLDDVFVMYDEKRLAQTLKWLAKCGKQVLLCTCHTREAKLLRQMGLPFHEIRL</sequence>
<reference evidence="4" key="2">
    <citation type="submission" date="2021-04" db="EMBL/GenBank/DDBJ databases">
        <authorList>
            <person name="Gilroy R."/>
        </authorList>
    </citation>
    <scope>NUCLEOTIDE SEQUENCE</scope>
    <source>
        <strain evidence="4">ChiSjej1B19-8411</strain>
    </source>
</reference>
<comment type="caution">
    <text evidence="4">The sequence shown here is derived from an EMBL/GenBank/DDBJ whole genome shotgun (WGS) entry which is preliminary data.</text>
</comment>
<evidence type="ECO:0000256" key="1">
    <source>
        <dbReference type="SAM" id="Coils"/>
    </source>
</evidence>
<accession>A0A9D1WFP7</accession>
<dbReference type="AlphaFoldDB" id="A0A9D1WFP7"/>
<keyword evidence="1" id="KW-0175">Coiled coil</keyword>
<dbReference type="GO" id="GO:0016887">
    <property type="term" value="F:ATP hydrolysis activity"/>
    <property type="evidence" value="ECO:0007669"/>
    <property type="project" value="InterPro"/>
</dbReference>
<dbReference type="EMBL" id="DXEX01000016">
    <property type="protein sequence ID" value="HIX58218.1"/>
    <property type="molecule type" value="Genomic_DNA"/>
</dbReference>
<dbReference type="Proteomes" id="UP000886817">
    <property type="component" value="Unassembled WGS sequence"/>
</dbReference>
<feature type="coiled-coil region" evidence="1">
    <location>
        <begin position="319"/>
        <end position="346"/>
    </location>
</feature>
<feature type="domain" description="Rad50/SbcC-type AAA" evidence="3">
    <location>
        <begin position="6"/>
        <end position="213"/>
    </location>
</feature>
<dbReference type="Pfam" id="PF13476">
    <property type="entry name" value="AAA_23"/>
    <property type="match status" value="1"/>
</dbReference>
<dbReference type="InterPro" id="IPR027417">
    <property type="entry name" value="P-loop_NTPase"/>
</dbReference>
<evidence type="ECO:0000313" key="5">
    <source>
        <dbReference type="Proteomes" id="UP000886817"/>
    </source>
</evidence>
<gene>
    <name evidence="4" type="ORF">IAA45_00670</name>
</gene>
<evidence type="ECO:0000313" key="4">
    <source>
        <dbReference type="EMBL" id="HIX58218.1"/>
    </source>
</evidence>
<dbReference type="SUPFAM" id="SSF52540">
    <property type="entry name" value="P-loop containing nucleoside triphosphate hydrolases"/>
    <property type="match status" value="1"/>
</dbReference>
<keyword evidence="2" id="KW-0812">Transmembrane</keyword>
<organism evidence="4 5">
    <name type="scientific">Candidatus Blautia gallistercoris</name>
    <dbReference type="NCBI Taxonomy" id="2838490"/>
    <lineage>
        <taxon>Bacteria</taxon>
        <taxon>Bacillati</taxon>
        <taxon>Bacillota</taxon>
        <taxon>Clostridia</taxon>
        <taxon>Lachnospirales</taxon>
        <taxon>Lachnospiraceae</taxon>
        <taxon>Blautia</taxon>
    </lineage>
</organism>
<feature type="transmembrane region" description="Helical" evidence="2">
    <location>
        <begin position="244"/>
        <end position="264"/>
    </location>
</feature>
<feature type="transmembrane region" description="Helical" evidence="2">
    <location>
        <begin position="270"/>
        <end position="288"/>
    </location>
</feature>
<dbReference type="Gene3D" id="3.40.50.300">
    <property type="entry name" value="P-loop containing nucleotide triphosphate hydrolases"/>
    <property type="match status" value="2"/>
</dbReference>
<dbReference type="InterPro" id="IPR038729">
    <property type="entry name" value="Rad50/SbcC_AAA"/>
</dbReference>
<dbReference type="PANTHER" id="PTHR41259">
    <property type="entry name" value="DOUBLE-STRAND BREAK REPAIR RAD50 ATPASE, PUTATIVE-RELATED"/>
    <property type="match status" value="1"/>
</dbReference>
<reference evidence="4" key="1">
    <citation type="journal article" date="2021" name="PeerJ">
        <title>Extensive microbial diversity within the chicken gut microbiome revealed by metagenomics and culture.</title>
        <authorList>
            <person name="Gilroy R."/>
            <person name="Ravi A."/>
            <person name="Getino M."/>
            <person name="Pursley I."/>
            <person name="Horton D.L."/>
            <person name="Alikhan N.F."/>
            <person name="Baker D."/>
            <person name="Gharbi K."/>
            <person name="Hall N."/>
            <person name="Watson M."/>
            <person name="Adriaenssens E.M."/>
            <person name="Foster-Nyarko E."/>
            <person name="Jarju S."/>
            <person name="Secka A."/>
            <person name="Antonio M."/>
            <person name="Oren A."/>
            <person name="Chaudhuri R.R."/>
            <person name="La Ragione R."/>
            <person name="Hildebrand F."/>
            <person name="Pallen M.J."/>
        </authorList>
    </citation>
    <scope>NUCLEOTIDE SEQUENCE</scope>
    <source>
        <strain evidence="4">ChiSjej1B19-8411</strain>
    </source>
</reference>
<keyword evidence="2" id="KW-0472">Membrane</keyword>
<dbReference type="GO" id="GO:0006302">
    <property type="term" value="P:double-strand break repair"/>
    <property type="evidence" value="ECO:0007669"/>
    <property type="project" value="InterPro"/>
</dbReference>
<evidence type="ECO:0000259" key="3">
    <source>
        <dbReference type="Pfam" id="PF13476"/>
    </source>
</evidence>
<proteinExistence type="predicted"/>
<protein>
    <submittedName>
        <fullName evidence="4">AAA family ATPase</fullName>
    </submittedName>
</protein>
<evidence type="ECO:0000256" key="2">
    <source>
        <dbReference type="SAM" id="Phobius"/>
    </source>
</evidence>
<dbReference type="PANTHER" id="PTHR41259:SF1">
    <property type="entry name" value="DOUBLE-STRAND BREAK REPAIR RAD50 ATPASE, PUTATIVE-RELATED"/>
    <property type="match status" value="1"/>
</dbReference>
<keyword evidence="2" id="KW-1133">Transmembrane helix</keyword>
<name>A0A9D1WFP7_9FIRM</name>
<feature type="coiled-coil region" evidence="1">
    <location>
        <begin position="173"/>
        <end position="232"/>
    </location>
</feature>